<dbReference type="Proteomes" id="UP000316500">
    <property type="component" value="Unassembled WGS sequence"/>
</dbReference>
<proteinExistence type="predicted"/>
<reference evidence="2 3" key="1">
    <citation type="submission" date="2019-07" db="EMBL/GenBank/DDBJ databases">
        <title>Diversity of Bacteria from Kongsfjorden, Arctic.</title>
        <authorList>
            <person name="Yu Y."/>
        </authorList>
    </citation>
    <scope>NUCLEOTIDE SEQUENCE [LARGE SCALE GENOMIC DNA]</scope>
    <source>
        <strain evidence="2 3">SM1928</strain>
    </source>
</reference>
<feature type="transmembrane region" description="Helical" evidence="1">
    <location>
        <begin position="166"/>
        <end position="183"/>
    </location>
</feature>
<feature type="transmembrane region" description="Helical" evidence="1">
    <location>
        <begin position="44"/>
        <end position="65"/>
    </location>
</feature>
<accession>A0A558GYK5</accession>
<evidence type="ECO:0000256" key="1">
    <source>
        <dbReference type="SAM" id="Phobius"/>
    </source>
</evidence>
<keyword evidence="1" id="KW-1133">Transmembrane helix</keyword>
<dbReference type="AlphaFoldDB" id="A0A558GYK5"/>
<dbReference type="OrthoDB" id="3825761at2"/>
<evidence type="ECO:0000313" key="3">
    <source>
        <dbReference type="Proteomes" id="UP000316500"/>
    </source>
</evidence>
<comment type="caution">
    <text evidence="2">The sequence shown here is derived from an EMBL/GenBank/DDBJ whole genome shotgun (WGS) entry which is preliminary data.</text>
</comment>
<sequence length="220" mass="22208">MNMHFFVRPAVTLTALGTTGGIAWAAGFRGYMAELAGPASTVDWWGTFGALILPGAFAGGLLGWAEALRRTGGRQHWRWLALAPLAFAVAPMLLPGAVPALLTQGLGGGAIAVALMAIGGGYALSHRGPLWSRLACGITSAALLAALALAGPGIAGQALALTEPRGAWVAVLVVSFVTVLALASSIPHRPVVTAGDPLVPLRSTGLARDGVRPPLGKAAS</sequence>
<feature type="transmembrane region" description="Helical" evidence="1">
    <location>
        <begin position="136"/>
        <end position="160"/>
    </location>
</feature>
<dbReference type="RefSeq" id="WP_144651079.1">
    <property type="nucleotide sequence ID" value="NZ_VNFK01000009.1"/>
</dbReference>
<keyword evidence="1" id="KW-0812">Transmembrane</keyword>
<feature type="transmembrane region" description="Helical" evidence="1">
    <location>
        <begin position="106"/>
        <end position="124"/>
    </location>
</feature>
<evidence type="ECO:0000313" key="2">
    <source>
        <dbReference type="EMBL" id="TVU61974.1"/>
    </source>
</evidence>
<protein>
    <submittedName>
        <fullName evidence="2">Uncharacterized protein</fullName>
    </submittedName>
</protein>
<feature type="transmembrane region" description="Helical" evidence="1">
    <location>
        <begin position="77"/>
        <end position="94"/>
    </location>
</feature>
<name>A0A558GYK5_PAENT</name>
<gene>
    <name evidence="2" type="ORF">FQP90_12965</name>
</gene>
<organism evidence="2 3">
    <name type="scientific">Paenarthrobacter nitroguajacolicus</name>
    <name type="common">Arthrobacter nitroguajacolicus</name>
    <dbReference type="NCBI Taxonomy" id="211146"/>
    <lineage>
        <taxon>Bacteria</taxon>
        <taxon>Bacillati</taxon>
        <taxon>Actinomycetota</taxon>
        <taxon>Actinomycetes</taxon>
        <taxon>Micrococcales</taxon>
        <taxon>Micrococcaceae</taxon>
        <taxon>Paenarthrobacter</taxon>
    </lineage>
</organism>
<dbReference type="EMBL" id="VNFK01000009">
    <property type="protein sequence ID" value="TVU61974.1"/>
    <property type="molecule type" value="Genomic_DNA"/>
</dbReference>
<keyword evidence="1" id="KW-0472">Membrane</keyword>